<dbReference type="PANTHER" id="PTHR13847">
    <property type="entry name" value="SARCOSINE DEHYDROGENASE-RELATED"/>
    <property type="match status" value="1"/>
</dbReference>
<protein>
    <recommendedName>
        <fullName evidence="2">FAD dependent oxidoreductase domain-containing protein</fullName>
    </recommendedName>
</protein>
<dbReference type="AlphaFoldDB" id="A0A381PUM3"/>
<dbReference type="PANTHER" id="PTHR13847:SF287">
    <property type="entry name" value="FAD-DEPENDENT OXIDOREDUCTASE DOMAIN-CONTAINING PROTEIN 1"/>
    <property type="match status" value="1"/>
</dbReference>
<dbReference type="EMBL" id="UINC01001071">
    <property type="protein sequence ID" value="SUZ69737.1"/>
    <property type="molecule type" value="Genomic_DNA"/>
</dbReference>
<organism evidence="3">
    <name type="scientific">marine metagenome</name>
    <dbReference type="NCBI Taxonomy" id="408172"/>
    <lineage>
        <taxon>unclassified sequences</taxon>
        <taxon>metagenomes</taxon>
        <taxon>ecological metagenomes</taxon>
    </lineage>
</organism>
<name>A0A381PUM3_9ZZZZ</name>
<dbReference type="Gene3D" id="3.30.9.10">
    <property type="entry name" value="D-Amino Acid Oxidase, subunit A, domain 2"/>
    <property type="match status" value="1"/>
</dbReference>
<reference evidence="3" key="1">
    <citation type="submission" date="2018-05" db="EMBL/GenBank/DDBJ databases">
        <authorList>
            <person name="Lanie J.A."/>
            <person name="Ng W.-L."/>
            <person name="Kazmierczak K.M."/>
            <person name="Andrzejewski T.M."/>
            <person name="Davidsen T.M."/>
            <person name="Wayne K.J."/>
            <person name="Tettelin H."/>
            <person name="Glass J.I."/>
            <person name="Rusch D."/>
            <person name="Podicherti R."/>
            <person name="Tsui H.-C.T."/>
            <person name="Winkler M.E."/>
        </authorList>
    </citation>
    <scope>NUCLEOTIDE SEQUENCE</scope>
</reference>
<dbReference type="SUPFAM" id="SSF51905">
    <property type="entry name" value="FAD/NAD(P)-binding domain"/>
    <property type="match status" value="1"/>
</dbReference>
<dbReference type="Pfam" id="PF01266">
    <property type="entry name" value="DAO"/>
    <property type="match status" value="1"/>
</dbReference>
<dbReference type="GO" id="GO:0016491">
    <property type="term" value="F:oxidoreductase activity"/>
    <property type="evidence" value="ECO:0007669"/>
    <property type="project" value="UniProtKB-KW"/>
</dbReference>
<dbReference type="Gene3D" id="3.50.50.60">
    <property type="entry name" value="FAD/NAD(P)-binding domain"/>
    <property type="match status" value="1"/>
</dbReference>
<gene>
    <name evidence="3" type="ORF">METZ01_LOCUS22591</name>
</gene>
<evidence type="ECO:0000256" key="1">
    <source>
        <dbReference type="ARBA" id="ARBA00023002"/>
    </source>
</evidence>
<sequence length="120" mass="12863">MGDPDEPSSFEQSVNWDLLERIAPVAARRLPVLADAGISTAWAGLYEMTPDAMPIIGPVPERPGFFIISGFSGHGFQHSPAAGRILADIITDRSPGEIDLAPFAFDRFARGNGVREGNVV</sequence>
<evidence type="ECO:0000259" key="2">
    <source>
        <dbReference type="Pfam" id="PF01266"/>
    </source>
</evidence>
<dbReference type="GO" id="GO:0005737">
    <property type="term" value="C:cytoplasm"/>
    <property type="evidence" value="ECO:0007669"/>
    <property type="project" value="TreeGrafter"/>
</dbReference>
<feature type="domain" description="FAD dependent oxidoreductase" evidence="2">
    <location>
        <begin position="7"/>
        <end position="88"/>
    </location>
</feature>
<proteinExistence type="predicted"/>
<dbReference type="InterPro" id="IPR036188">
    <property type="entry name" value="FAD/NAD-bd_sf"/>
</dbReference>
<evidence type="ECO:0000313" key="3">
    <source>
        <dbReference type="EMBL" id="SUZ69737.1"/>
    </source>
</evidence>
<dbReference type="InterPro" id="IPR006076">
    <property type="entry name" value="FAD-dep_OxRdtase"/>
</dbReference>
<keyword evidence="1" id="KW-0560">Oxidoreductase</keyword>
<accession>A0A381PUM3</accession>